<keyword evidence="4" id="KW-1185">Reference proteome</keyword>
<comment type="caution">
    <text evidence="3">The sequence shown here is derived from an EMBL/GenBank/DDBJ whole genome shotgun (WGS) entry which is preliminary data.</text>
</comment>
<feature type="domain" description="F-box/LRR-repeat protein 15-like leucin rich repeat" evidence="2">
    <location>
        <begin position="760"/>
        <end position="895"/>
    </location>
</feature>
<feature type="region of interest" description="Disordered" evidence="1">
    <location>
        <begin position="461"/>
        <end position="480"/>
    </location>
</feature>
<dbReference type="Gene3D" id="3.80.10.10">
    <property type="entry name" value="Ribonuclease Inhibitor"/>
    <property type="match status" value="3"/>
</dbReference>
<dbReference type="InterPro" id="IPR006553">
    <property type="entry name" value="Leu-rich_rpt_Cys-con_subtyp"/>
</dbReference>
<dbReference type="PANTHER" id="PTHR13318">
    <property type="entry name" value="PARTNER OF PAIRED, ISOFORM B-RELATED"/>
    <property type="match status" value="1"/>
</dbReference>
<sequence>MKVLRSREIVSTEPTPKVLKSNLKIEPATPVRTHEPSILQSPTPPMSSTPSSPSPDSNRNPVTSGSDSIAVPGAIRRRSLRLAPKSDTGEGSGSAPAPRSRKNMNVSGEQGACASGNMVEGECVEDINSGVSSFPANGEKIGVLEGEVGVTDLGRGSCLEQVRELNGDGSGSEEEKFEGLRGSDEVGLGANSAKGKKRRLSLDLKLFGSDCALEDGESKVYLNLRSGKRVAKRGMGSVGSSVGGDEFIGQTEVKKVEKGEDNEELGRGPVSVENSSVKHGRRFTREVRGKGKLVRDDLASNGVSISDNLANNDGSESADERQSSGGDENGNAKLGGAGDGGVVIDNGPVQGTRRFGRKEKGKGVVVDSSLLRNSDEKTELDLDSDEKNLVENAILGLLDLSDDATLSDETNVLKAKARENESRRRESARRDYIRESTRRGYMVRFREIARENATRFALFSPQEEEENHLSSGAEEEQEFEDWPGPFSTAMKIIKDRTTKNRRREGSLLEKSKHAPLIWVPRRIHNHSKRLVPSLKELSLGILAKNADAIVSLENVPDTLKHKLSQLLCDSRRMNSHFFELLIQGSPTEVRLRDCSWLTEEQFTKCFQGCNTSNLMVLQLDQCGRCMPDYILLSTLARSSNSLPALTTLSLSGACRLSDVGLTALVSSSPALRSLNLSQCSLLTSSSIGVIADALGPVLRELHLTDCQSIYALLILPALKKFEQLEILSVAGIQDVCDDFLREFITARGHNMKELVLTDCVKLTDSSLKVIAETCPGLCAIDLGNLCKLTDSALAYLANGCRAIRTLKLCRNAFSDEAIAAFLETSGEWLEEVSLNNVRKVGHNTAMSLARRSRRLRTLDLSWCRNLIDEAMGVIVDSCLSLRVLKLFGCTQITNFFLDGHSNPDVQIIGLKMSAVLEHVRMPDHQEGPLRYSSVSSAI</sequence>
<dbReference type="InterPro" id="IPR032675">
    <property type="entry name" value="LRR_dom_sf"/>
</dbReference>
<dbReference type="SMART" id="SM00367">
    <property type="entry name" value="LRR_CC"/>
    <property type="match status" value="7"/>
</dbReference>
<dbReference type="SUPFAM" id="SSF52047">
    <property type="entry name" value="RNI-like"/>
    <property type="match status" value="1"/>
</dbReference>
<organism evidence="3 4">
    <name type="scientific">Morella rubra</name>
    <name type="common">Chinese bayberry</name>
    <dbReference type="NCBI Taxonomy" id="262757"/>
    <lineage>
        <taxon>Eukaryota</taxon>
        <taxon>Viridiplantae</taxon>
        <taxon>Streptophyta</taxon>
        <taxon>Embryophyta</taxon>
        <taxon>Tracheophyta</taxon>
        <taxon>Spermatophyta</taxon>
        <taxon>Magnoliopsida</taxon>
        <taxon>eudicotyledons</taxon>
        <taxon>Gunneridae</taxon>
        <taxon>Pentapetalae</taxon>
        <taxon>rosids</taxon>
        <taxon>fabids</taxon>
        <taxon>Fagales</taxon>
        <taxon>Myricaceae</taxon>
        <taxon>Morella</taxon>
    </lineage>
</organism>
<dbReference type="OrthoDB" id="10257471at2759"/>
<name>A0A6A1VC66_9ROSI</name>
<evidence type="ECO:0000313" key="4">
    <source>
        <dbReference type="Proteomes" id="UP000516437"/>
    </source>
</evidence>
<feature type="compositionally biased region" description="Polar residues" evidence="1">
    <location>
        <begin position="56"/>
        <end position="67"/>
    </location>
</feature>
<feature type="region of interest" description="Disordered" evidence="1">
    <location>
        <begin position="1"/>
        <end position="113"/>
    </location>
</feature>
<protein>
    <submittedName>
        <fullName evidence="3">F-box protein SKP2A</fullName>
    </submittedName>
</protein>
<dbReference type="FunFam" id="3.80.10.10:FF:001486">
    <property type="entry name" value="DNA repair protein rhp7 isoform A"/>
    <property type="match status" value="1"/>
</dbReference>
<accession>A0A6A1VC66</accession>
<evidence type="ECO:0000313" key="3">
    <source>
        <dbReference type="EMBL" id="KAB1209458.1"/>
    </source>
</evidence>
<evidence type="ECO:0000259" key="2">
    <source>
        <dbReference type="Pfam" id="PF25372"/>
    </source>
</evidence>
<feature type="compositionally biased region" description="Basic and acidic residues" evidence="1">
    <location>
        <begin position="1"/>
        <end position="10"/>
    </location>
</feature>
<dbReference type="Pfam" id="PF25372">
    <property type="entry name" value="DUF7885"/>
    <property type="match status" value="1"/>
</dbReference>
<dbReference type="GO" id="GO:0031146">
    <property type="term" value="P:SCF-dependent proteasomal ubiquitin-dependent protein catabolic process"/>
    <property type="evidence" value="ECO:0007669"/>
    <property type="project" value="TreeGrafter"/>
</dbReference>
<dbReference type="AlphaFoldDB" id="A0A6A1VC66"/>
<evidence type="ECO:0000256" key="1">
    <source>
        <dbReference type="SAM" id="MobiDB-lite"/>
    </source>
</evidence>
<dbReference type="FunFam" id="3.80.10.10:FF:000777">
    <property type="entry name" value="RNI-like superfamily protein"/>
    <property type="match status" value="1"/>
</dbReference>
<proteinExistence type="predicted"/>
<dbReference type="GO" id="GO:0019005">
    <property type="term" value="C:SCF ubiquitin ligase complex"/>
    <property type="evidence" value="ECO:0007669"/>
    <property type="project" value="TreeGrafter"/>
</dbReference>
<feature type="region of interest" description="Disordered" evidence="1">
    <location>
        <begin position="303"/>
        <end position="360"/>
    </location>
</feature>
<feature type="region of interest" description="Disordered" evidence="1">
    <location>
        <begin position="252"/>
        <end position="284"/>
    </location>
</feature>
<dbReference type="Proteomes" id="UP000516437">
    <property type="component" value="Chromosome 6"/>
</dbReference>
<dbReference type="PANTHER" id="PTHR13318:SF101">
    <property type="entry name" value="F-BOX_LRR PROTEIN"/>
    <property type="match status" value="1"/>
</dbReference>
<gene>
    <name evidence="3" type="ORF">CJ030_MR6G018837</name>
</gene>
<reference evidence="3 4" key="1">
    <citation type="journal article" date="2019" name="Plant Biotechnol. J.">
        <title>The red bayberry genome and genetic basis of sex determination.</title>
        <authorList>
            <person name="Jia H.M."/>
            <person name="Jia H.J."/>
            <person name="Cai Q.L."/>
            <person name="Wang Y."/>
            <person name="Zhao H.B."/>
            <person name="Yang W.F."/>
            <person name="Wang G.Y."/>
            <person name="Li Y.H."/>
            <person name="Zhan D.L."/>
            <person name="Shen Y.T."/>
            <person name="Niu Q.F."/>
            <person name="Chang L."/>
            <person name="Qiu J."/>
            <person name="Zhao L."/>
            <person name="Xie H.B."/>
            <person name="Fu W.Y."/>
            <person name="Jin J."/>
            <person name="Li X.W."/>
            <person name="Jiao Y."/>
            <person name="Zhou C.C."/>
            <person name="Tu T."/>
            <person name="Chai C.Y."/>
            <person name="Gao J.L."/>
            <person name="Fan L.J."/>
            <person name="van de Weg E."/>
            <person name="Wang J.Y."/>
            <person name="Gao Z.S."/>
        </authorList>
    </citation>
    <scope>NUCLEOTIDE SEQUENCE [LARGE SCALE GENOMIC DNA]</scope>
    <source>
        <tissue evidence="3">Leaves</tissue>
    </source>
</reference>
<dbReference type="InterPro" id="IPR057207">
    <property type="entry name" value="FBXL15_LRR"/>
</dbReference>
<dbReference type="EMBL" id="RXIC02000024">
    <property type="protein sequence ID" value="KAB1209458.1"/>
    <property type="molecule type" value="Genomic_DNA"/>
</dbReference>
<feature type="compositionally biased region" description="Polar residues" evidence="1">
    <location>
        <begin position="303"/>
        <end position="315"/>
    </location>
</feature>